<evidence type="ECO:0000313" key="1">
    <source>
        <dbReference type="EMBL" id="KAF6040777.1"/>
    </source>
</evidence>
<dbReference type="AlphaFoldDB" id="A0A7J7KRK2"/>
<comment type="caution">
    <text evidence="1">The sequence shown here is derived from an EMBL/GenBank/DDBJ whole genome shotgun (WGS) entry which is preliminary data.</text>
</comment>
<sequence length="96" mass="10769">MNKEIPGLNVHSISFSLNYLYEVLGLNSVLDENYIIVLPKSFVIHRVGSTAAKENCQELVSAATTFSSGSSMKEEEAMKEFRLKFRLAELKEKAIN</sequence>
<organism evidence="1 2">
    <name type="scientific">Bugula neritina</name>
    <name type="common">Brown bryozoan</name>
    <name type="synonym">Sertularia neritina</name>
    <dbReference type="NCBI Taxonomy" id="10212"/>
    <lineage>
        <taxon>Eukaryota</taxon>
        <taxon>Metazoa</taxon>
        <taxon>Spiralia</taxon>
        <taxon>Lophotrochozoa</taxon>
        <taxon>Bryozoa</taxon>
        <taxon>Gymnolaemata</taxon>
        <taxon>Cheilostomatida</taxon>
        <taxon>Flustrina</taxon>
        <taxon>Buguloidea</taxon>
        <taxon>Bugulidae</taxon>
        <taxon>Bugula</taxon>
    </lineage>
</organism>
<reference evidence="1" key="1">
    <citation type="submission" date="2020-06" db="EMBL/GenBank/DDBJ databases">
        <title>Draft genome of Bugula neritina, a colonial animal packing powerful symbionts and potential medicines.</title>
        <authorList>
            <person name="Rayko M."/>
        </authorList>
    </citation>
    <scope>NUCLEOTIDE SEQUENCE [LARGE SCALE GENOMIC DNA]</scope>
    <source>
        <strain evidence="1">Kwan_BN1</strain>
    </source>
</reference>
<dbReference type="Proteomes" id="UP000593567">
    <property type="component" value="Unassembled WGS sequence"/>
</dbReference>
<name>A0A7J7KRK2_BUGNE</name>
<protein>
    <submittedName>
        <fullName evidence="1">Uncharacterized protein</fullName>
    </submittedName>
</protein>
<gene>
    <name evidence="1" type="ORF">EB796_000919</name>
</gene>
<accession>A0A7J7KRK2</accession>
<dbReference type="EMBL" id="VXIV02000104">
    <property type="protein sequence ID" value="KAF6040777.1"/>
    <property type="molecule type" value="Genomic_DNA"/>
</dbReference>
<proteinExistence type="predicted"/>
<keyword evidence="2" id="KW-1185">Reference proteome</keyword>
<evidence type="ECO:0000313" key="2">
    <source>
        <dbReference type="Proteomes" id="UP000593567"/>
    </source>
</evidence>